<dbReference type="EMBL" id="JARKNE010000012">
    <property type="protein sequence ID" value="KAK5776540.1"/>
    <property type="molecule type" value="Genomic_DNA"/>
</dbReference>
<comment type="caution">
    <text evidence="1">The sequence shown here is derived from an EMBL/GenBank/DDBJ whole genome shotgun (WGS) entry which is preliminary data.</text>
</comment>
<protein>
    <submittedName>
        <fullName evidence="1">Uncharacterized protein</fullName>
    </submittedName>
</protein>
<dbReference type="Proteomes" id="UP001358586">
    <property type="component" value="Chromosome 12"/>
</dbReference>
<keyword evidence="2" id="KW-1185">Reference proteome</keyword>
<accession>A0ABR0MT39</accession>
<sequence length="131" mass="14489">MMFEAPEASRILCGARRKRARNDSEELGFLVTPHEISHPYSEEPPLRHVANFVGFTPNDEFNMPLLVITSGQITISITSSINGDLHLIDSVALKNVTSVWHDDLALLVKRFLVVDIRGPTSGCQYGADLAK</sequence>
<reference evidence="1 2" key="1">
    <citation type="submission" date="2023-03" db="EMBL/GenBank/DDBJ databases">
        <title>WGS of Gossypium arboreum.</title>
        <authorList>
            <person name="Yu D."/>
        </authorList>
    </citation>
    <scope>NUCLEOTIDE SEQUENCE [LARGE SCALE GENOMIC DNA]</scope>
    <source>
        <tissue evidence="1">Leaf</tissue>
    </source>
</reference>
<gene>
    <name evidence="1" type="ORF">PVK06_044500</name>
</gene>
<proteinExistence type="predicted"/>
<name>A0ABR0MT39_GOSAR</name>
<organism evidence="1 2">
    <name type="scientific">Gossypium arboreum</name>
    <name type="common">Tree cotton</name>
    <name type="synonym">Gossypium nanking</name>
    <dbReference type="NCBI Taxonomy" id="29729"/>
    <lineage>
        <taxon>Eukaryota</taxon>
        <taxon>Viridiplantae</taxon>
        <taxon>Streptophyta</taxon>
        <taxon>Embryophyta</taxon>
        <taxon>Tracheophyta</taxon>
        <taxon>Spermatophyta</taxon>
        <taxon>Magnoliopsida</taxon>
        <taxon>eudicotyledons</taxon>
        <taxon>Gunneridae</taxon>
        <taxon>Pentapetalae</taxon>
        <taxon>rosids</taxon>
        <taxon>malvids</taxon>
        <taxon>Malvales</taxon>
        <taxon>Malvaceae</taxon>
        <taxon>Malvoideae</taxon>
        <taxon>Gossypium</taxon>
    </lineage>
</organism>
<evidence type="ECO:0000313" key="1">
    <source>
        <dbReference type="EMBL" id="KAK5776540.1"/>
    </source>
</evidence>
<evidence type="ECO:0000313" key="2">
    <source>
        <dbReference type="Proteomes" id="UP001358586"/>
    </source>
</evidence>